<dbReference type="AlphaFoldDB" id="A0A2T3HK90"/>
<name>A0A2T3HK90_9SPHI</name>
<dbReference type="EMBL" id="PYLS01000005">
    <property type="protein sequence ID" value="PST82844.1"/>
    <property type="molecule type" value="Genomic_DNA"/>
</dbReference>
<feature type="domain" description="DUF6965" evidence="1">
    <location>
        <begin position="27"/>
        <end position="93"/>
    </location>
</feature>
<sequence>MAEVMLFGPKLFNKSLSPACINYLCRMSQAELEAYFETATLPAGPIRLNEATVIQDPELFVRVHLHSLKFNPPNKIAEPLLYRLEQLYHIIEAESAS</sequence>
<comment type="caution">
    <text evidence="2">The sequence shown here is derived from an EMBL/GenBank/DDBJ whole genome shotgun (WGS) entry which is preliminary data.</text>
</comment>
<organism evidence="2 3">
    <name type="scientific">Pedobacter yulinensis</name>
    <dbReference type="NCBI Taxonomy" id="2126353"/>
    <lineage>
        <taxon>Bacteria</taxon>
        <taxon>Pseudomonadati</taxon>
        <taxon>Bacteroidota</taxon>
        <taxon>Sphingobacteriia</taxon>
        <taxon>Sphingobacteriales</taxon>
        <taxon>Sphingobacteriaceae</taxon>
        <taxon>Pedobacter</taxon>
    </lineage>
</organism>
<reference evidence="2 3" key="1">
    <citation type="submission" date="2018-03" db="EMBL/GenBank/DDBJ databases">
        <authorList>
            <person name="Keele B.F."/>
        </authorList>
    </citation>
    <scope>NUCLEOTIDE SEQUENCE [LARGE SCALE GENOMIC DNA]</scope>
    <source>
        <strain evidence="2 3">YL28-9</strain>
    </source>
</reference>
<evidence type="ECO:0000313" key="2">
    <source>
        <dbReference type="EMBL" id="PST82844.1"/>
    </source>
</evidence>
<protein>
    <recommendedName>
        <fullName evidence="1">DUF6965 domain-containing protein</fullName>
    </recommendedName>
</protein>
<gene>
    <name evidence="2" type="ORF">C7T94_09395</name>
</gene>
<dbReference type="OrthoDB" id="771180at2"/>
<evidence type="ECO:0000313" key="3">
    <source>
        <dbReference type="Proteomes" id="UP000240912"/>
    </source>
</evidence>
<keyword evidence="3" id="KW-1185">Reference proteome</keyword>
<dbReference type="Pfam" id="PF22292">
    <property type="entry name" value="DUF6965"/>
    <property type="match status" value="1"/>
</dbReference>
<dbReference type="InterPro" id="IPR054238">
    <property type="entry name" value="DUF6965"/>
</dbReference>
<dbReference type="Proteomes" id="UP000240912">
    <property type="component" value="Unassembled WGS sequence"/>
</dbReference>
<evidence type="ECO:0000259" key="1">
    <source>
        <dbReference type="Pfam" id="PF22292"/>
    </source>
</evidence>
<proteinExistence type="predicted"/>
<accession>A0A2T3HK90</accession>